<evidence type="ECO:0000313" key="4">
    <source>
        <dbReference type="EMBL" id="QJC53231.1"/>
    </source>
</evidence>
<dbReference type="RefSeq" id="WP_168908772.1">
    <property type="nucleotide sequence ID" value="NZ_CP051428.1"/>
</dbReference>
<evidence type="ECO:0000256" key="2">
    <source>
        <dbReference type="ARBA" id="ARBA00023016"/>
    </source>
</evidence>
<accession>A0A6H2H0L6</accession>
<dbReference type="EMBL" id="CP051428">
    <property type="protein sequence ID" value="QJC53231.1"/>
    <property type="molecule type" value="Genomic_DNA"/>
</dbReference>
<keyword evidence="1" id="KW-0235">DNA replication</keyword>
<keyword evidence="3" id="KW-0472">Membrane</keyword>
<sequence length="310" mass="33967">MDNETIKQAYADLGLDPAATKEDVEKRYDLLLRRARSSRSGAQLQEGQVDLERINAAYRTIQNQDREASTEAYNEQAYGKYKGMAPAMQKLDHFFSYYKFHLLGAIVLIAAVVYGINAYQDKKREEAELAKLPPAAIAVSFFGQFIGADGSSPIGGGVDLKPAEEQIVKRFPEWKRAIVHLTFVPEEPQSSQDMAMVQKSLIDLISNKDDVYILDKPNFEKLARDNALVDLGPHASLLGLAADDSRAVHTATTDAPTTEQWFGVDVSDSPLIKSMGLAGNTFIAAVRGDTQKLDNSLQLIQAAASDTSAP</sequence>
<organism evidence="4 5">
    <name type="scientific">Paenibacillus albicereus</name>
    <dbReference type="NCBI Taxonomy" id="2726185"/>
    <lineage>
        <taxon>Bacteria</taxon>
        <taxon>Bacillati</taxon>
        <taxon>Bacillota</taxon>
        <taxon>Bacilli</taxon>
        <taxon>Bacillales</taxon>
        <taxon>Paenibacillaceae</taxon>
        <taxon>Paenibacillus</taxon>
    </lineage>
</organism>
<dbReference type="KEGG" id="palr:HGI30_17730"/>
<feature type="transmembrane region" description="Helical" evidence="3">
    <location>
        <begin position="97"/>
        <end position="116"/>
    </location>
</feature>
<dbReference type="Gene3D" id="1.10.287.110">
    <property type="entry name" value="DnaJ domain"/>
    <property type="match status" value="1"/>
</dbReference>
<evidence type="ECO:0000313" key="5">
    <source>
        <dbReference type="Proteomes" id="UP000502136"/>
    </source>
</evidence>
<dbReference type="InterPro" id="IPR036869">
    <property type="entry name" value="J_dom_sf"/>
</dbReference>
<gene>
    <name evidence="4" type="ORF">HGI30_17730</name>
</gene>
<keyword evidence="3" id="KW-1133">Transmembrane helix</keyword>
<reference evidence="4 5" key="1">
    <citation type="submission" date="2020-04" db="EMBL/GenBank/DDBJ databases">
        <title>Novel Paenibacillus strain UniB2 isolated from commercial digestive syrup.</title>
        <authorList>
            <person name="Thorat V."/>
            <person name="Kirdat K."/>
            <person name="Tiwarekar B."/>
            <person name="Yadav A."/>
        </authorList>
    </citation>
    <scope>NUCLEOTIDE SEQUENCE [LARGE SCALE GENOMIC DNA]</scope>
    <source>
        <strain evidence="4 5">UniB2</strain>
    </source>
</reference>
<evidence type="ECO:0000256" key="3">
    <source>
        <dbReference type="SAM" id="Phobius"/>
    </source>
</evidence>
<dbReference type="GO" id="GO:0006260">
    <property type="term" value="P:DNA replication"/>
    <property type="evidence" value="ECO:0007669"/>
    <property type="project" value="UniProtKB-KW"/>
</dbReference>
<protein>
    <recommendedName>
        <fullName evidence="6">J domain-containing protein</fullName>
    </recommendedName>
</protein>
<keyword evidence="2" id="KW-0346">Stress response</keyword>
<evidence type="ECO:0000256" key="1">
    <source>
        <dbReference type="ARBA" id="ARBA00022705"/>
    </source>
</evidence>
<name>A0A6H2H0L6_9BACL</name>
<keyword evidence="5" id="KW-1185">Reference proteome</keyword>
<evidence type="ECO:0008006" key="6">
    <source>
        <dbReference type="Google" id="ProtNLM"/>
    </source>
</evidence>
<keyword evidence="3" id="KW-0812">Transmembrane</keyword>
<proteinExistence type="predicted"/>
<dbReference type="AlphaFoldDB" id="A0A6H2H0L6"/>
<dbReference type="Proteomes" id="UP000502136">
    <property type="component" value="Chromosome"/>
</dbReference>